<keyword evidence="3" id="KW-1185">Reference proteome</keyword>
<name>A0A0P0V0W2_ORYSJ</name>
<evidence type="ECO:0000313" key="2">
    <source>
        <dbReference type="EMBL" id="BAS71533.1"/>
    </source>
</evidence>
<organism evidence="2 3">
    <name type="scientific">Oryza sativa subsp. japonica</name>
    <name type="common">Rice</name>
    <dbReference type="NCBI Taxonomy" id="39947"/>
    <lineage>
        <taxon>Eukaryota</taxon>
        <taxon>Viridiplantae</taxon>
        <taxon>Streptophyta</taxon>
        <taxon>Embryophyta</taxon>
        <taxon>Tracheophyta</taxon>
        <taxon>Spermatophyta</taxon>
        <taxon>Magnoliopsida</taxon>
        <taxon>Liliopsida</taxon>
        <taxon>Poales</taxon>
        <taxon>Poaceae</taxon>
        <taxon>BOP clade</taxon>
        <taxon>Oryzoideae</taxon>
        <taxon>Oryzeae</taxon>
        <taxon>Oryzinae</taxon>
        <taxon>Oryza</taxon>
        <taxon>Oryza sativa</taxon>
    </lineage>
</organism>
<accession>A0A0P0V0W2</accession>
<reference evidence="3" key="1">
    <citation type="journal article" date="2005" name="Nature">
        <title>The map-based sequence of the rice genome.</title>
        <authorList>
            <consortium name="International rice genome sequencing project (IRGSP)"/>
            <person name="Matsumoto T."/>
            <person name="Wu J."/>
            <person name="Kanamori H."/>
            <person name="Katayose Y."/>
            <person name="Fujisawa M."/>
            <person name="Namiki N."/>
            <person name="Mizuno H."/>
            <person name="Yamamoto K."/>
            <person name="Antonio B.A."/>
            <person name="Baba T."/>
            <person name="Sakata K."/>
            <person name="Nagamura Y."/>
            <person name="Aoki H."/>
            <person name="Arikawa K."/>
            <person name="Arita K."/>
            <person name="Bito T."/>
            <person name="Chiden Y."/>
            <person name="Fujitsuka N."/>
            <person name="Fukunaka R."/>
            <person name="Hamada M."/>
            <person name="Harada C."/>
            <person name="Hayashi A."/>
            <person name="Hijishita S."/>
            <person name="Honda M."/>
            <person name="Hosokawa S."/>
            <person name="Ichikawa Y."/>
            <person name="Idonuma A."/>
            <person name="Iijima M."/>
            <person name="Ikeda M."/>
            <person name="Ikeno M."/>
            <person name="Ito K."/>
            <person name="Ito S."/>
            <person name="Ito T."/>
            <person name="Ito Y."/>
            <person name="Ito Y."/>
            <person name="Iwabuchi A."/>
            <person name="Kamiya K."/>
            <person name="Karasawa W."/>
            <person name="Kurita K."/>
            <person name="Katagiri S."/>
            <person name="Kikuta A."/>
            <person name="Kobayashi H."/>
            <person name="Kobayashi N."/>
            <person name="Machita K."/>
            <person name="Maehara T."/>
            <person name="Masukawa M."/>
            <person name="Mizubayashi T."/>
            <person name="Mukai Y."/>
            <person name="Nagasaki H."/>
            <person name="Nagata Y."/>
            <person name="Naito S."/>
            <person name="Nakashima M."/>
            <person name="Nakama Y."/>
            <person name="Nakamichi Y."/>
            <person name="Nakamura M."/>
            <person name="Meguro A."/>
            <person name="Negishi M."/>
            <person name="Ohta I."/>
            <person name="Ohta T."/>
            <person name="Okamoto M."/>
            <person name="Ono N."/>
            <person name="Saji S."/>
            <person name="Sakaguchi M."/>
            <person name="Sakai K."/>
            <person name="Shibata M."/>
            <person name="Shimokawa T."/>
            <person name="Song J."/>
            <person name="Takazaki Y."/>
            <person name="Terasawa K."/>
            <person name="Tsugane M."/>
            <person name="Tsuji K."/>
            <person name="Ueda S."/>
            <person name="Waki K."/>
            <person name="Yamagata H."/>
            <person name="Yamamoto M."/>
            <person name="Yamamoto S."/>
            <person name="Yamane H."/>
            <person name="Yoshiki S."/>
            <person name="Yoshihara R."/>
            <person name="Yukawa K."/>
            <person name="Zhong H."/>
            <person name="Yano M."/>
            <person name="Yuan Q."/>
            <person name="Ouyang S."/>
            <person name="Liu J."/>
            <person name="Jones K.M."/>
            <person name="Gansberger K."/>
            <person name="Moffat K."/>
            <person name="Hill J."/>
            <person name="Bera J."/>
            <person name="Fadrosh D."/>
            <person name="Jin S."/>
            <person name="Johri S."/>
            <person name="Kim M."/>
            <person name="Overton L."/>
            <person name="Reardon M."/>
            <person name="Tsitrin T."/>
            <person name="Vuong H."/>
            <person name="Weaver B."/>
            <person name="Ciecko A."/>
            <person name="Tallon L."/>
            <person name="Jackson J."/>
            <person name="Pai G."/>
            <person name="Aken S.V."/>
            <person name="Utterback T."/>
            <person name="Reidmuller S."/>
            <person name="Feldblyum T."/>
            <person name="Hsiao J."/>
            <person name="Zismann V."/>
            <person name="Iobst S."/>
            <person name="de Vazeille A.R."/>
            <person name="Buell C.R."/>
            <person name="Ying K."/>
            <person name="Li Y."/>
            <person name="Lu T."/>
            <person name="Huang Y."/>
            <person name="Zhao Q."/>
            <person name="Feng Q."/>
            <person name="Zhang L."/>
            <person name="Zhu J."/>
            <person name="Weng Q."/>
            <person name="Mu J."/>
            <person name="Lu Y."/>
            <person name="Fan D."/>
            <person name="Liu Y."/>
            <person name="Guan J."/>
            <person name="Zhang Y."/>
            <person name="Yu S."/>
            <person name="Liu X."/>
            <person name="Zhang Y."/>
            <person name="Hong G."/>
            <person name="Han B."/>
            <person name="Choisne N."/>
            <person name="Demange N."/>
            <person name="Orjeda G."/>
            <person name="Samain S."/>
            <person name="Cattolico L."/>
            <person name="Pelletier E."/>
            <person name="Couloux A."/>
            <person name="Segurens B."/>
            <person name="Wincker P."/>
            <person name="D'Hont A."/>
            <person name="Scarpelli C."/>
            <person name="Weissenbach J."/>
            <person name="Salanoubat M."/>
            <person name="Quetier F."/>
            <person name="Yu Y."/>
            <person name="Kim H.R."/>
            <person name="Rambo T."/>
            <person name="Currie J."/>
            <person name="Collura K."/>
            <person name="Luo M."/>
            <person name="Yang T."/>
            <person name="Ammiraju J.S.S."/>
            <person name="Engler F."/>
            <person name="Soderlund C."/>
            <person name="Wing R.A."/>
            <person name="Palmer L.E."/>
            <person name="de la Bastide M."/>
            <person name="Spiegel L."/>
            <person name="Nascimento L."/>
            <person name="Zutavern T."/>
            <person name="O'Shaughnessy A."/>
            <person name="Dike S."/>
            <person name="Dedhia N."/>
            <person name="Preston R."/>
            <person name="Balija V."/>
            <person name="McCombie W.R."/>
            <person name="Chow T."/>
            <person name="Chen H."/>
            <person name="Chung M."/>
            <person name="Chen C."/>
            <person name="Shaw J."/>
            <person name="Wu H."/>
            <person name="Hsiao K."/>
            <person name="Chao Y."/>
            <person name="Chu M."/>
            <person name="Cheng C."/>
            <person name="Hour A."/>
            <person name="Lee P."/>
            <person name="Lin S."/>
            <person name="Lin Y."/>
            <person name="Liou J."/>
            <person name="Liu S."/>
            <person name="Hsing Y."/>
            <person name="Raghuvanshi S."/>
            <person name="Mohanty A."/>
            <person name="Bharti A.K."/>
            <person name="Gaur A."/>
            <person name="Gupta V."/>
            <person name="Kumar D."/>
            <person name="Ravi V."/>
            <person name="Vij S."/>
            <person name="Kapur A."/>
            <person name="Khurana P."/>
            <person name="Khurana P."/>
            <person name="Khurana J.P."/>
            <person name="Tyagi A.K."/>
            <person name="Gaikwad K."/>
            <person name="Singh A."/>
            <person name="Dalal V."/>
            <person name="Srivastava S."/>
            <person name="Dixit A."/>
            <person name="Pal A.K."/>
            <person name="Ghazi I.A."/>
            <person name="Yadav M."/>
            <person name="Pandit A."/>
            <person name="Bhargava A."/>
            <person name="Sureshbabu K."/>
            <person name="Batra K."/>
            <person name="Sharma T.R."/>
            <person name="Mohapatra T."/>
            <person name="Singh N.K."/>
            <person name="Messing J."/>
            <person name="Nelson A.B."/>
            <person name="Fuks G."/>
            <person name="Kavchok S."/>
            <person name="Keizer G."/>
            <person name="Linton E."/>
            <person name="Llaca V."/>
            <person name="Song R."/>
            <person name="Tanyolac B."/>
            <person name="Young S."/>
            <person name="Ho-Il K."/>
            <person name="Hahn J.H."/>
            <person name="Sangsakoo G."/>
            <person name="Vanavichit A."/>
            <person name="de Mattos Luiz.A.T."/>
            <person name="Zimmer P.D."/>
            <person name="Malone G."/>
            <person name="Dellagostin O."/>
            <person name="de Oliveira A.C."/>
            <person name="Bevan M."/>
            <person name="Bancroft I."/>
            <person name="Minx P."/>
            <person name="Cordum H."/>
            <person name="Wilson R."/>
            <person name="Cheng Z."/>
            <person name="Jin W."/>
            <person name="Jiang J."/>
            <person name="Leong S.A."/>
            <person name="Iwama H."/>
            <person name="Gojobori T."/>
            <person name="Itoh T."/>
            <person name="Niimura Y."/>
            <person name="Fujii Y."/>
            <person name="Habara T."/>
            <person name="Sakai H."/>
            <person name="Sato Y."/>
            <person name="Wilson G."/>
            <person name="Kumar K."/>
            <person name="McCouch S."/>
            <person name="Juretic N."/>
            <person name="Hoen D."/>
            <person name="Wright S."/>
            <person name="Bruskiewich R."/>
            <person name="Bureau T."/>
            <person name="Miyao A."/>
            <person name="Hirochika H."/>
            <person name="Nishikawa T."/>
            <person name="Kadowaki K."/>
            <person name="Sugiura M."/>
            <person name="Burr B."/>
            <person name="Sasaki T."/>
        </authorList>
    </citation>
    <scope>NUCLEOTIDE SEQUENCE [LARGE SCALE GENOMIC DNA]</scope>
    <source>
        <strain evidence="3">cv. Nipponbare</strain>
    </source>
</reference>
<dbReference type="AlphaFoldDB" id="A0A0P0V0W2"/>
<evidence type="ECO:0000256" key="1">
    <source>
        <dbReference type="SAM" id="MobiDB-lite"/>
    </source>
</evidence>
<feature type="compositionally biased region" description="Low complexity" evidence="1">
    <location>
        <begin position="1"/>
        <end position="16"/>
    </location>
</feature>
<dbReference type="InParanoid" id="A0A0P0V0W2"/>
<reference evidence="2 3" key="3">
    <citation type="journal article" date="2013" name="Rice">
        <title>Improvement of the Oryza sativa Nipponbare reference genome using next generation sequence and optical map data.</title>
        <authorList>
            <person name="Kawahara Y."/>
            <person name="de la Bastide M."/>
            <person name="Hamilton J.P."/>
            <person name="Kanamori H."/>
            <person name="McCombie W.R."/>
            <person name="Ouyang S."/>
            <person name="Schwartz D.C."/>
            <person name="Tanaka T."/>
            <person name="Wu J."/>
            <person name="Zhou S."/>
            <person name="Childs K.L."/>
            <person name="Davidson R.M."/>
            <person name="Lin H."/>
            <person name="Quesada-Ocampo L."/>
            <person name="Vaillancourt B."/>
            <person name="Sakai H."/>
            <person name="Lee S.S."/>
            <person name="Kim J."/>
            <person name="Numa H."/>
            <person name="Itoh T."/>
            <person name="Buell C.R."/>
            <person name="Matsumoto T."/>
        </authorList>
    </citation>
    <scope>NUCLEOTIDE SEQUENCE [LARGE SCALE GENOMIC DNA]</scope>
    <source>
        <strain evidence="3">cv. Nipponbare</strain>
    </source>
</reference>
<feature type="region of interest" description="Disordered" evidence="1">
    <location>
        <begin position="45"/>
        <end position="70"/>
    </location>
</feature>
<dbReference type="Proteomes" id="UP000059680">
    <property type="component" value="Chromosome 1"/>
</dbReference>
<evidence type="ECO:0000313" key="3">
    <source>
        <dbReference type="Proteomes" id="UP000059680"/>
    </source>
</evidence>
<feature type="region of interest" description="Disordered" evidence="1">
    <location>
        <begin position="1"/>
        <end position="20"/>
    </location>
</feature>
<dbReference type="Gramene" id="Os01t0274601-01">
    <property type="protein sequence ID" value="Os01t0274601-01"/>
    <property type="gene ID" value="Os01g0274601"/>
</dbReference>
<dbReference type="PaxDb" id="39947-A0A0P0V0W2"/>
<proteinExistence type="predicted"/>
<reference evidence="2 3" key="2">
    <citation type="journal article" date="2013" name="Plant Cell Physiol.">
        <title>Rice Annotation Project Database (RAP-DB): an integrative and interactive database for rice genomics.</title>
        <authorList>
            <person name="Sakai H."/>
            <person name="Lee S.S."/>
            <person name="Tanaka T."/>
            <person name="Numa H."/>
            <person name="Kim J."/>
            <person name="Kawahara Y."/>
            <person name="Wakimoto H."/>
            <person name="Yang C.C."/>
            <person name="Iwamoto M."/>
            <person name="Abe T."/>
            <person name="Yamada Y."/>
            <person name="Muto A."/>
            <person name="Inokuchi H."/>
            <person name="Ikemura T."/>
            <person name="Matsumoto T."/>
            <person name="Sasaki T."/>
            <person name="Itoh T."/>
        </authorList>
    </citation>
    <scope>NUCLEOTIDE SEQUENCE [LARGE SCALE GENOMIC DNA]</scope>
    <source>
        <strain evidence="3">cv. Nipponbare</strain>
    </source>
</reference>
<sequence>MKGSNPHPSVSSPPSHTHTRKDGLLICLFGLLLLLPRRRNCCKQQGRPLCGSRDMGEDDTPASCPSMRPSGRQLTSLYGAKTAYLQTKNNL</sequence>
<gene>
    <name evidence="2" type="ordered locus">Os01g0274601</name>
    <name evidence="2" type="ORF">OSNPB_010274601</name>
</gene>
<protein>
    <submittedName>
        <fullName evidence="2">Os01g0274601 protein</fullName>
    </submittedName>
</protein>
<dbReference type="EMBL" id="AP014957">
    <property type="protein sequence ID" value="BAS71533.1"/>
    <property type="molecule type" value="Genomic_DNA"/>
</dbReference>